<dbReference type="STRING" id="6573.A0A210QJG1"/>
<dbReference type="OrthoDB" id="10253254at2759"/>
<dbReference type="InterPro" id="IPR043130">
    <property type="entry name" value="CDP-OH_PTrfase_TM_dom"/>
</dbReference>
<proteinExistence type="predicted"/>
<keyword evidence="1" id="KW-0812">Transmembrane</keyword>
<evidence type="ECO:0008006" key="4">
    <source>
        <dbReference type="Google" id="ProtNLM"/>
    </source>
</evidence>
<protein>
    <recommendedName>
        <fullName evidence="4">Ceramide phosphoethanolamine synthase</fullName>
    </recommendedName>
</protein>
<feature type="transmembrane region" description="Helical" evidence="1">
    <location>
        <begin position="91"/>
        <end position="115"/>
    </location>
</feature>
<dbReference type="Proteomes" id="UP000242188">
    <property type="component" value="Unassembled WGS sequence"/>
</dbReference>
<evidence type="ECO:0000313" key="2">
    <source>
        <dbReference type="EMBL" id="OWF48914.1"/>
    </source>
</evidence>
<reference evidence="2 3" key="1">
    <citation type="journal article" date="2017" name="Nat. Ecol. Evol.">
        <title>Scallop genome provides insights into evolution of bilaterian karyotype and development.</title>
        <authorList>
            <person name="Wang S."/>
            <person name="Zhang J."/>
            <person name="Jiao W."/>
            <person name="Li J."/>
            <person name="Xun X."/>
            <person name="Sun Y."/>
            <person name="Guo X."/>
            <person name="Huan P."/>
            <person name="Dong B."/>
            <person name="Zhang L."/>
            <person name="Hu X."/>
            <person name="Sun X."/>
            <person name="Wang J."/>
            <person name="Zhao C."/>
            <person name="Wang Y."/>
            <person name="Wang D."/>
            <person name="Huang X."/>
            <person name="Wang R."/>
            <person name="Lv J."/>
            <person name="Li Y."/>
            <person name="Zhang Z."/>
            <person name="Liu B."/>
            <person name="Lu W."/>
            <person name="Hui Y."/>
            <person name="Liang J."/>
            <person name="Zhou Z."/>
            <person name="Hou R."/>
            <person name="Li X."/>
            <person name="Liu Y."/>
            <person name="Li H."/>
            <person name="Ning X."/>
            <person name="Lin Y."/>
            <person name="Zhao L."/>
            <person name="Xing Q."/>
            <person name="Dou J."/>
            <person name="Li Y."/>
            <person name="Mao J."/>
            <person name="Guo H."/>
            <person name="Dou H."/>
            <person name="Li T."/>
            <person name="Mu C."/>
            <person name="Jiang W."/>
            <person name="Fu Q."/>
            <person name="Fu X."/>
            <person name="Miao Y."/>
            <person name="Liu J."/>
            <person name="Yu Q."/>
            <person name="Li R."/>
            <person name="Liao H."/>
            <person name="Li X."/>
            <person name="Kong Y."/>
            <person name="Jiang Z."/>
            <person name="Chourrout D."/>
            <person name="Li R."/>
            <person name="Bao Z."/>
        </authorList>
    </citation>
    <scope>NUCLEOTIDE SEQUENCE [LARGE SCALE GENOMIC DNA]</scope>
    <source>
        <strain evidence="2 3">PY_sf001</strain>
    </source>
</reference>
<evidence type="ECO:0000256" key="1">
    <source>
        <dbReference type="SAM" id="Phobius"/>
    </source>
</evidence>
<keyword evidence="1" id="KW-0472">Membrane</keyword>
<dbReference type="EMBL" id="NEDP02003345">
    <property type="protein sequence ID" value="OWF48914.1"/>
    <property type="molecule type" value="Genomic_DNA"/>
</dbReference>
<keyword evidence="3" id="KW-1185">Reference proteome</keyword>
<accession>A0A210QJG1</accession>
<sequence length="349" mass="39705">MTSISMASFTTPRTGTLFIGFLFLLLSYFLVMDFLVYQSLQTLDFVNQDYKGGYSPFRPLSVKLLMLDHMDHYVYIPLAEAVFNIFEPTGIYFILTPNVISFTGLFLGFVAGKCVSMESLYHRRIGVLIFEYRMWLDVLDGVVFRHTSGNPAYKSHRTSLGFFIDVDCDILSGIALSFGCLFYLWKFPPAIQPHDLLLPISKPFLNTSVNGHSGDSPGKNNGTNNKASKNYVFLKCFVFGAVITLATSTWDNMIQLYSDVLQTPMATTALTEKQLEATHSGVTWLSMWLWRFCEAQTILHFLQLAIVTDKIWEFLNFIQYAGFVAMAMLNIFSYLQVRHMRGMLGMFDS</sequence>
<feature type="transmembrane region" description="Helical" evidence="1">
    <location>
        <begin position="317"/>
        <end position="337"/>
    </location>
</feature>
<feature type="transmembrane region" description="Helical" evidence="1">
    <location>
        <begin position="232"/>
        <end position="250"/>
    </location>
</feature>
<name>A0A210QJG1_MIZYE</name>
<gene>
    <name evidence="2" type="ORF">KP79_PYT12476</name>
</gene>
<evidence type="ECO:0000313" key="3">
    <source>
        <dbReference type="Proteomes" id="UP000242188"/>
    </source>
</evidence>
<dbReference type="Gene3D" id="1.20.120.1760">
    <property type="match status" value="1"/>
</dbReference>
<feature type="transmembrane region" description="Helical" evidence="1">
    <location>
        <begin position="16"/>
        <end position="37"/>
    </location>
</feature>
<dbReference type="AlphaFoldDB" id="A0A210QJG1"/>
<organism evidence="2 3">
    <name type="scientific">Mizuhopecten yessoensis</name>
    <name type="common">Japanese scallop</name>
    <name type="synonym">Patinopecten yessoensis</name>
    <dbReference type="NCBI Taxonomy" id="6573"/>
    <lineage>
        <taxon>Eukaryota</taxon>
        <taxon>Metazoa</taxon>
        <taxon>Spiralia</taxon>
        <taxon>Lophotrochozoa</taxon>
        <taxon>Mollusca</taxon>
        <taxon>Bivalvia</taxon>
        <taxon>Autobranchia</taxon>
        <taxon>Pteriomorphia</taxon>
        <taxon>Pectinida</taxon>
        <taxon>Pectinoidea</taxon>
        <taxon>Pectinidae</taxon>
        <taxon>Mizuhopecten</taxon>
    </lineage>
</organism>
<comment type="caution">
    <text evidence="2">The sequence shown here is derived from an EMBL/GenBank/DDBJ whole genome shotgun (WGS) entry which is preliminary data.</text>
</comment>
<keyword evidence="1" id="KW-1133">Transmembrane helix</keyword>